<dbReference type="KEGG" id="dvv:114329672"/>
<dbReference type="RefSeq" id="XP_028134660.1">
    <property type="nucleotide sequence ID" value="XM_028278859.1"/>
</dbReference>
<evidence type="ECO:0000313" key="1">
    <source>
        <dbReference type="EnsemblMetazoa" id="XP_028134660.1"/>
    </source>
</evidence>
<dbReference type="OrthoDB" id="6380740at2759"/>
<accession>A0A6P7FNX7</accession>
<dbReference type="GeneID" id="114329672"/>
<keyword evidence="2" id="KW-1185">Reference proteome</keyword>
<protein>
    <submittedName>
        <fullName evidence="3">Uncharacterized protein LOC114329672</fullName>
    </submittedName>
</protein>
<reference evidence="1" key="2">
    <citation type="submission" date="2025-05" db="UniProtKB">
        <authorList>
            <consortium name="EnsemblMetazoa"/>
        </authorList>
    </citation>
    <scope>IDENTIFICATION</scope>
</reference>
<organism evidence="3">
    <name type="scientific">Diabrotica virgifera virgifera</name>
    <name type="common">western corn rootworm</name>
    <dbReference type="NCBI Taxonomy" id="50390"/>
    <lineage>
        <taxon>Eukaryota</taxon>
        <taxon>Metazoa</taxon>
        <taxon>Ecdysozoa</taxon>
        <taxon>Arthropoda</taxon>
        <taxon>Hexapoda</taxon>
        <taxon>Insecta</taxon>
        <taxon>Pterygota</taxon>
        <taxon>Neoptera</taxon>
        <taxon>Endopterygota</taxon>
        <taxon>Coleoptera</taxon>
        <taxon>Polyphaga</taxon>
        <taxon>Cucujiformia</taxon>
        <taxon>Chrysomeloidea</taxon>
        <taxon>Chrysomelidae</taxon>
        <taxon>Galerucinae</taxon>
        <taxon>Diabroticina</taxon>
        <taxon>Diabroticites</taxon>
        <taxon>Diabrotica</taxon>
    </lineage>
</organism>
<sequence>MAKDFVKYDFAVVKGNIDATFKDTSSCLLICPDGYDKRQVVDQFTQLPSKNEDETQLSGHPLKVVAALGELKYGLVSTVRDENEFFVWTMQKRSDFATKLK</sequence>
<dbReference type="AlphaFoldDB" id="A0A6P7FNX7"/>
<reference evidence="3" key="1">
    <citation type="submission" date="2025-04" db="UniProtKB">
        <authorList>
            <consortium name="RefSeq"/>
        </authorList>
    </citation>
    <scope>IDENTIFICATION</scope>
    <source>
        <tissue evidence="3">Whole insect</tissue>
    </source>
</reference>
<dbReference type="Proteomes" id="UP001652700">
    <property type="component" value="Unplaced"/>
</dbReference>
<evidence type="ECO:0000313" key="3">
    <source>
        <dbReference type="RefSeq" id="XP_028134660.1"/>
    </source>
</evidence>
<dbReference type="EnsemblMetazoa" id="XM_028278859.2">
    <property type="protein sequence ID" value="XP_028134660.1"/>
    <property type="gene ID" value="LOC114329672"/>
</dbReference>
<name>A0A6P7FNX7_DIAVI</name>
<dbReference type="InParanoid" id="A0A6P7FNX7"/>
<evidence type="ECO:0000313" key="2">
    <source>
        <dbReference type="Proteomes" id="UP001652700"/>
    </source>
</evidence>
<gene>
    <name evidence="3" type="primary">LOC114329672</name>
</gene>
<proteinExistence type="predicted"/>